<dbReference type="Gene3D" id="2.60.120.10">
    <property type="entry name" value="Jelly Rolls"/>
    <property type="match status" value="1"/>
</dbReference>
<dbReference type="InterPro" id="IPR001929">
    <property type="entry name" value="Germin"/>
</dbReference>
<feature type="binding site" evidence="10">
    <location>
        <position position="113"/>
    </location>
    <ligand>
        <name>oxalate</name>
        <dbReference type="ChEBI" id="CHEBI:30623"/>
    </ligand>
</feature>
<comment type="caution">
    <text evidence="15">The sequence shown here is derived from an EMBL/GenBank/DDBJ whole genome shotgun (WGS) entry which is preliminary data.</text>
</comment>
<keyword evidence="16" id="KW-1185">Reference proteome</keyword>
<keyword evidence="7 12" id="KW-1015">Disulfide bond</keyword>
<evidence type="ECO:0000256" key="5">
    <source>
        <dbReference type="ARBA" id="ARBA00022525"/>
    </source>
</evidence>
<comment type="similarity">
    <text evidence="3 13">Belongs to the germin family.</text>
</comment>
<feature type="binding site" evidence="10">
    <location>
        <position position="118"/>
    </location>
    <ligand>
        <name>oxalate</name>
        <dbReference type="ChEBI" id="CHEBI:30623"/>
    </ligand>
</feature>
<dbReference type="InterPro" id="IPR014710">
    <property type="entry name" value="RmlC-like_jellyroll"/>
</dbReference>
<reference evidence="15" key="1">
    <citation type="submission" date="2022-08" db="EMBL/GenBank/DDBJ databases">
        <authorList>
            <person name="Gutierrez-Valencia J."/>
        </authorList>
    </citation>
    <scope>NUCLEOTIDE SEQUENCE</scope>
</reference>
<evidence type="ECO:0000256" key="6">
    <source>
        <dbReference type="ARBA" id="ARBA00022723"/>
    </source>
</evidence>
<evidence type="ECO:0000256" key="10">
    <source>
        <dbReference type="PIRSR" id="PIRSR601929-1"/>
    </source>
</evidence>
<accession>A0AAV0HL61</accession>
<evidence type="ECO:0000313" key="15">
    <source>
        <dbReference type="EMBL" id="CAI0385253.1"/>
    </source>
</evidence>
<keyword evidence="5 13" id="KW-0964">Secreted</keyword>
<protein>
    <recommendedName>
        <fullName evidence="13">Germin-like protein</fullName>
    </recommendedName>
</protein>
<feature type="binding site" evidence="11">
    <location>
        <position position="118"/>
    </location>
    <ligand>
        <name>Mn(2+)</name>
        <dbReference type="ChEBI" id="CHEBI:29035"/>
    </ligand>
</feature>
<evidence type="ECO:0000256" key="13">
    <source>
        <dbReference type="RuleBase" id="RU366015"/>
    </source>
</evidence>
<dbReference type="PROSITE" id="PS00725">
    <property type="entry name" value="GERMIN"/>
    <property type="match status" value="1"/>
</dbReference>
<dbReference type="EMBL" id="CAMGYJ010000002">
    <property type="protein sequence ID" value="CAI0385253.1"/>
    <property type="molecule type" value="Genomic_DNA"/>
</dbReference>
<evidence type="ECO:0000256" key="2">
    <source>
        <dbReference type="ARBA" id="ARBA00004271"/>
    </source>
</evidence>
<dbReference type="Proteomes" id="UP001154282">
    <property type="component" value="Unassembled WGS sequence"/>
</dbReference>
<evidence type="ECO:0000313" key="16">
    <source>
        <dbReference type="Proteomes" id="UP001154282"/>
    </source>
</evidence>
<evidence type="ECO:0000256" key="4">
    <source>
        <dbReference type="ARBA" id="ARBA00022523"/>
    </source>
</evidence>
<evidence type="ECO:0000256" key="11">
    <source>
        <dbReference type="PIRSR" id="PIRSR601929-2"/>
    </source>
</evidence>
<keyword evidence="9 10" id="KW-0464">Manganese</keyword>
<proteinExistence type="inferred from homology"/>
<comment type="subcellular location">
    <subcellularLocation>
        <location evidence="2 13">Secreted</location>
        <location evidence="2 13">Extracellular space</location>
        <location evidence="2 13">Apoplast</location>
    </subcellularLocation>
</comment>
<keyword evidence="4 13" id="KW-0052">Apoplast</keyword>
<dbReference type="CDD" id="cd02241">
    <property type="entry name" value="cupin_OxOx"/>
    <property type="match status" value="1"/>
</dbReference>
<feature type="binding site" evidence="11">
    <location>
        <position position="116"/>
    </location>
    <ligand>
        <name>Mn(2+)</name>
        <dbReference type="ChEBI" id="CHEBI:29035"/>
    </ligand>
</feature>
<gene>
    <name evidence="15" type="ORF">LITE_LOCUS4728</name>
</gene>
<name>A0AAV0HL61_9ROSI</name>
<evidence type="ECO:0000256" key="9">
    <source>
        <dbReference type="ARBA" id="ARBA00023211"/>
    </source>
</evidence>
<evidence type="ECO:0000256" key="3">
    <source>
        <dbReference type="ARBA" id="ARBA00007456"/>
    </source>
</evidence>
<keyword evidence="13" id="KW-0732">Signal</keyword>
<dbReference type="AlphaFoldDB" id="A0AAV0HL61"/>
<dbReference type="InterPro" id="IPR019780">
    <property type="entry name" value="Germin_Mn-BS"/>
</dbReference>
<dbReference type="FunFam" id="2.60.120.10:FF:000005">
    <property type="entry name" value="Germin-like protein subfamily 1 member 8"/>
    <property type="match status" value="1"/>
</dbReference>
<feature type="disulfide bond" evidence="12">
    <location>
        <begin position="36"/>
        <end position="55"/>
    </location>
</feature>
<dbReference type="PRINTS" id="PR00325">
    <property type="entry name" value="GERMIN"/>
</dbReference>
<feature type="binding site" evidence="11">
    <location>
        <position position="123"/>
    </location>
    <ligand>
        <name>Mn(2+)</name>
        <dbReference type="ChEBI" id="CHEBI:29035"/>
    </ligand>
</feature>
<evidence type="ECO:0000256" key="1">
    <source>
        <dbReference type="ARBA" id="ARBA00003629"/>
    </source>
</evidence>
<sequence>MKFSMRGGHFHATCTFFALASLLASGDDFTPQVDFCVAINNPNGNGAYFSNGELCKNAEAAKAEDFYFSGLDATRETDNRVGSTITLLSTNQIPGLDGLSLARTDYAPNGGLNPPHIHPHATEILTLLRGILHVGFITSSPENRLITKTLHPGDVFVFPIGLIHYQLNTANNSALAINSFSSKNPGVITIANAIFGSHPPHNREILAKAFQLNTDTINFLQQRFKGNQ</sequence>
<evidence type="ECO:0000256" key="7">
    <source>
        <dbReference type="ARBA" id="ARBA00023157"/>
    </source>
</evidence>
<evidence type="ECO:0000259" key="14">
    <source>
        <dbReference type="SMART" id="SM00835"/>
    </source>
</evidence>
<keyword evidence="8" id="KW-0325">Glycoprotein</keyword>
<dbReference type="GO" id="GO:0048046">
    <property type="term" value="C:apoplast"/>
    <property type="evidence" value="ECO:0007669"/>
    <property type="project" value="UniProtKB-SubCell"/>
</dbReference>
<evidence type="ECO:0000256" key="12">
    <source>
        <dbReference type="PIRSR" id="PIRSR601929-3"/>
    </source>
</evidence>
<dbReference type="GO" id="GO:0030145">
    <property type="term" value="F:manganese ion binding"/>
    <property type="evidence" value="ECO:0007669"/>
    <property type="project" value="UniProtKB-UniRule"/>
</dbReference>
<dbReference type="InterPro" id="IPR006045">
    <property type="entry name" value="Cupin_1"/>
</dbReference>
<feature type="domain" description="Cupin type-1" evidence="14">
    <location>
        <begin position="69"/>
        <end position="218"/>
    </location>
</feature>
<keyword evidence="6 10" id="KW-0479">Metal-binding</keyword>
<feature type="signal peptide" evidence="13">
    <location>
        <begin position="1"/>
        <end position="26"/>
    </location>
</feature>
<dbReference type="Pfam" id="PF00190">
    <property type="entry name" value="Cupin_1"/>
    <property type="match status" value="1"/>
</dbReference>
<evidence type="ECO:0000256" key="8">
    <source>
        <dbReference type="ARBA" id="ARBA00023180"/>
    </source>
</evidence>
<feature type="binding site" evidence="10">
    <location>
        <position position="123"/>
    </location>
    <ligand>
        <name>oxalate</name>
        <dbReference type="ChEBI" id="CHEBI:30623"/>
    </ligand>
</feature>
<feature type="chain" id="PRO_5043100628" description="Germin-like protein" evidence="13">
    <location>
        <begin position="27"/>
        <end position="228"/>
    </location>
</feature>
<dbReference type="PANTHER" id="PTHR31238">
    <property type="entry name" value="GERMIN-LIKE PROTEIN SUBFAMILY 3 MEMBER 3"/>
    <property type="match status" value="1"/>
</dbReference>
<dbReference type="SMART" id="SM00835">
    <property type="entry name" value="Cupin_1"/>
    <property type="match status" value="1"/>
</dbReference>
<feature type="binding site" evidence="11">
    <location>
        <position position="164"/>
    </location>
    <ligand>
        <name>Mn(2+)</name>
        <dbReference type="ChEBI" id="CHEBI:29035"/>
    </ligand>
</feature>
<dbReference type="SUPFAM" id="SSF51182">
    <property type="entry name" value="RmlC-like cupins"/>
    <property type="match status" value="1"/>
</dbReference>
<dbReference type="InterPro" id="IPR011051">
    <property type="entry name" value="RmlC_Cupin_sf"/>
</dbReference>
<organism evidence="15 16">
    <name type="scientific">Linum tenue</name>
    <dbReference type="NCBI Taxonomy" id="586396"/>
    <lineage>
        <taxon>Eukaryota</taxon>
        <taxon>Viridiplantae</taxon>
        <taxon>Streptophyta</taxon>
        <taxon>Embryophyta</taxon>
        <taxon>Tracheophyta</taxon>
        <taxon>Spermatophyta</taxon>
        <taxon>Magnoliopsida</taxon>
        <taxon>eudicotyledons</taxon>
        <taxon>Gunneridae</taxon>
        <taxon>Pentapetalae</taxon>
        <taxon>rosids</taxon>
        <taxon>fabids</taxon>
        <taxon>Malpighiales</taxon>
        <taxon>Linaceae</taxon>
        <taxon>Linum</taxon>
    </lineage>
</organism>
<comment type="function">
    <text evidence="1">May play a role in plant defense. Probably has no oxalate oxidase activity even if the active site is conserved.</text>
</comment>